<dbReference type="Pfam" id="PF21834">
    <property type="entry name" value="DUF6894"/>
    <property type="match status" value="1"/>
</dbReference>
<keyword evidence="3" id="KW-1185">Reference proteome</keyword>
<proteinExistence type="predicted"/>
<evidence type="ECO:0000313" key="2">
    <source>
        <dbReference type="EMBL" id="SJM33693.1"/>
    </source>
</evidence>
<dbReference type="AlphaFoldDB" id="A0A2P9ARF4"/>
<dbReference type="Proteomes" id="UP000245698">
    <property type="component" value="Unassembled WGS sequence"/>
</dbReference>
<dbReference type="InterPro" id="IPR054189">
    <property type="entry name" value="DUF6894"/>
</dbReference>
<sequence>MFGTPDFLRAPSPIARKFRVVVAIDRFHFEPFGGGLVGMECLATISNYRAGGELYTDDQGLELEELASAKDQALKILAEISQDTLPHPDRAELAISVRDEARRLLLMATLVLEARNSVVQSETG</sequence>
<organism evidence="2 3">
    <name type="scientific">Mesorhizobium delmotii</name>
    <dbReference type="NCBI Taxonomy" id="1631247"/>
    <lineage>
        <taxon>Bacteria</taxon>
        <taxon>Pseudomonadati</taxon>
        <taxon>Pseudomonadota</taxon>
        <taxon>Alphaproteobacteria</taxon>
        <taxon>Hyphomicrobiales</taxon>
        <taxon>Phyllobacteriaceae</taxon>
        <taxon>Mesorhizobium</taxon>
    </lineage>
</organism>
<dbReference type="EMBL" id="FUIG01000044">
    <property type="protein sequence ID" value="SJM33693.1"/>
    <property type="molecule type" value="Genomic_DNA"/>
</dbReference>
<name>A0A2P9ARF4_9HYPH</name>
<accession>A0A2P9ARF4</accession>
<feature type="domain" description="DUF6894" evidence="1">
    <location>
        <begin position="49"/>
        <end position="110"/>
    </location>
</feature>
<dbReference type="RefSeq" id="WP_123150378.1">
    <property type="nucleotide sequence ID" value="NZ_FUIG01000044.1"/>
</dbReference>
<gene>
    <name evidence="2" type="ORF">BQ8482_360094</name>
</gene>
<evidence type="ECO:0000259" key="1">
    <source>
        <dbReference type="Pfam" id="PF21834"/>
    </source>
</evidence>
<evidence type="ECO:0000313" key="3">
    <source>
        <dbReference type="Proteomes" id="UP000245698"/>
    </source>
</evidence>
<reference evidence="3" key="1">
    <citation type="submission" date="2016-12" db="EMBL/GenBank/DDBJ databases">
        <authorList>
            <person name="Brunel B."/>
        </authorList>
    </citation>
    <scope>NUCLEOTIDE SEQUENCE [LARGE SCALE GENOMIC DNA]</scope>
</reference>
<protein>
    <recommendedName>
        <fullName evidence="1">DUF6894 domain-containing protein</fullName>
    </recommendedName>
</protein>